<keyword evidence="1" id="KW-0175">Coiled coil</keyword>
<feature type="region of interest" description="Disordered" evidence="2">
    <location>
        <begin position="169"/>
        <end position="201"/>
    </location>
</feature>
<dbReference type="Proteomes" id="UP001345013">
    <property type="component" value="Unassembled WGS sequence"/>
</dbReference>
<gene>
    <name evidence="3" type="ORF">LTR24_001328</name>
</gene>
<dbReference type="EMBL" id="JAVRRG010000009">
    <property type="protein sequence ID" value="KAK5099669.1"/>
    <property type="molecule type" value="Genomic_DNA"/>
</dbReference>
<accession>A0ABR0KLB6</accession>
<feature type="compositionally biased region" description="Basic and acidic residues" evidence="2">
    <location>
        <begin position="169"/>
        <end position="179"/>
    </location>
</feature>
<sequence>MDQPGRRSGHSPPTTYQLPPLRSLSSNSGHRLNTTQAQRENTASLDVCQTLRQQIHVLRAEKDRIHSSHEQLKTKSHVMDRELAVLTEEQEKLRKEASKLSSQVESLTKEKEQLQHRSQADAAQWQQIMSMSSRLQMQSVEETRRFNAEREAWTRERVMLERRLSDLQDGTLRRTDRENSSSMSSGVQRSPTLSPMEVGRSRQEINSLRERCVGLEEILSALMKESASIDRIESALREARRRIGSTAARTSSDHNSYPGNV</sequence>
<name>A0ABR0KLB6_9EURO</name>
<feature type="coiled-coil region" evidence="1">
    <location>
        <begin position="205"/>
        <end position="242"/>
    </location>
</feature>
<feature type="compositionally biased region" description="Polar residues" evidence="2">
    <location>
        <begin position="11"/>
        <end position="41"/>
    </location>
</feature>
<evidence type="ECO:0000256" key="1">
    <source>
        <dbReference type="SAM" id="Coils"/>
    </source>
</evidence>
<organism evidence="3 4">
    <name type="scientific">Lithohypha guttulata</name>
    <dbReference type="NCBI Taxonomy" id="1690604"/>
    <lineage>
        <taxon>Eukaryota</taxon>
        <taxon>Fungi</taxon>
        <taxon>Dikarya</taxon>
        <taxon>Ascomycota</taxon>
        <taxon>Pezizomycotina</taxon>
        <taxon>Eurotiomycetes</taxon>
        <taxon>Chaetothyriomycetidae</taxon>
        <taxon>Chaetothyriales</taxon>
        <taxon>Trichomeriaceae</taxon>
        <taxon>Lithohypha</taxon>
    </lineage>
</organism>
<reference evidence="3 4" key="1">
    <citation type="submission" date="2023-08" db="EMBL/GenBank/DDBJ databases">
        <title>Black Yeasts Isolated from many extreme environments.</title>
        <authorList>
            <person name="Coleine C."/>
            <person name="Stajich J.E."/>
            <person name="Selbmann L."/>
        </authorList>
    </citation>
    <scope>NUCLEOTIDE SEQUENCE [LARGE SCALE GENOMIC DNA]</scope>
    <source>
        <strain evidence="3 4">CCFEE 5885</strain>
    </source>
</reference>
<evidence type="ECO:0000313" key="4">
    <source>
        <dbReference type="Proteomes" id="UP001345013"/>
    </source>
</evidence>
<evidence type="ECO:0000313" key="3">
    <source>
        <dbReference type="EMBL" id="KAK5099669.1"/>
    </source>
</evidence>
<protein>
    <submittedName>
        <fullName evidence="3">Uncharacterized protein</fullName>
    </submittedName>
</protein>
<keyword evidence="4" id="KW-1185">Reference proteome</keyword>
<feature type="region of interest" description="Disordered" evidence="2">
    <location>
        <begin position="1"/>
        <end position="41"/>
    </location>
</feature>
<feature type="compositionally biased region" description="Polar residues" evidence="2">
    <location>
        <begin position="180"/>
        <end position="193"/>
    </location>
</feature>
<feature type="coiled-coil region" evidence="1">
    <location>
        <begin position="83"/>
        <end position="117"/>
    </location>
</feature>
<evidence type="ECO:0000256" key="2">
    <source>
        <dbReference type="SAM" id="MobiDB-lite"/>
    </source>
</evidence>
<proteinExistence type="predicted"/>
<comment type="caution">
    <text evidence="3">The sequence shown here is derived from an EMBL/GenBank/DDBJ whole genome shotgun (WGS) entry which is preliminary data.</text>
</comment>